<protein>
    <submittedName>
        <fullName evidence="3">Anti-anti-sigma factor</fullName>
    </submittedName>
</protein>
<dbReference type="PANTHER" id="PTHR33495:SF2">
    <property type="entry name" value="ANTI-SIGMA FACTOR ANTAGONIST TM_1081-RELATED"/>
    <property type="match status" value="1"/>
</dbReference>
<dbReference type="EMBL" id="FNFF01000007">
    <property type="protein sequence ID" value="SDK43886.1"/>
    <property type="molecule type" value="Genomic_DNA"/>
</dbReference>
<gene>
    <name evidence="3" type="ORF">SAMN05421806_107286</name>
</gene>
<evidence type="ECO:0000256" key="1">
    <source>
        <dbReference type="SAM" id="MobiDB-lite"/>
    </source>
</evidence>
<evidence type="ECO:0000259" key="2">
    <source>
        <dbReference type="PROSITE" id="PS50801"/>
    </source>
</evidence>
<sequence>MSRRPGLELTAVRQGRVLTVRPVGALDFDTGEEFDRYVAEALAENPGTELLRVDCTGIDHVDSMGLSAFLMLRRRLRAREVELRLDRRSAGLDRLLEITGTLDHLAGPSEDGGTAAADTADEAAPRSADNSGAGQFS</sequence>
<dbReference type="InterPro" id="IPR036513">
    <property type="entry name" value="STAS_dom_sf"/>
</dbReference>
<dbReference type="Pfam" id="PF01740">
    <property type="entry name" value="STAS"/>
    <property type="match status" value="1"/>
</dbReference>
<reference evidence="3 4" key="1">
    <citation type="submission" date="2016-10" db="EMBL/GenBank/DDBJ databases">
        <authorList>
            <person name="de Groot N.N."/>
        </authorList>
    </citation>
    <scope>NUCLEOTIDE SEQUENCE [LARGE SCALE GENOMIC DNA]</scope>
    <source>
        <strain evidence="3 4">CGMCC 4.5727</strain>
    </source>
</reference>
<dbReference type="OrthoDB" id="4249752at2"/>
<keyword evidence="4" id="KW-1185">Reference proteome</keyword>
<dbReference type="PROSITE" id="PS50801">
    <property type="entry name" value="STAS"/>
    <property type="match status" value="1"/>
</dbReference>
<dbReference type="SUPFAM" id="SSF52091">
    <property type="entry name" value="SpoIIaa-like"/>
    <property type="match status" value="1"/>
</dbReference>
<feature type="domain" description="STAS" evidence="2">
    <location>
        <begin position="7"/>
        <end position="127"/>
    </location>
</feature>
<proteinExistence type="predicted"/>
<accession>A0A1G9BWR1</accession>
<dbReference type="Gene3D" id="3.30.750.24">
    <property type="entry name" value="STAS domain"/>
    <property type="match status" value="1"/>
</dbReference>
<dbReference type="CDD" id="cd07043">
    <property type="entry name" value="STAS_anti-anti-sigma_factors"/>
    <property type="match status" value="1"/>
</dbReference>
<dbReference type="AlphaFoldDB" id="A0A1G9BWR1"/>
<dbReference type="PANTHER" id="PTHR33495">
    <property type="entry name" value="ANTI-SIGMA FACTOR ANTAGONIST TM_1081-RELATED-RELATED"/>
    <property type="match status" value="1"/>
</dbReference>
<dbReference type="Proteomes" id="UP000199155">
    <property type="component" value="Unassembled WGS sequence"/>
</dbReference>
<organism evidence="3 4">
    <name type="scientific">Streptomyces indicus</name>
    <dbReference type="NCBI Taxonomy" id="417292"/>
    <lineage>
        <taxon>Bacteria</taxon>
        <taxon>Bacillati</taxon>
        <taxon>Actinomycetota</taxon>
        <taxon>Actinomycetes</taxon>
        <taxon>Kitasatosporales</taxon>
        <taxon>Streptomycetaceae</taxon>
        <taxon>Streptomyces</taxon>
    </lineage>
</organism>
<evidence type="ECO:0000313" key="3">
    <source>
        <dbReference type="EMBL" id="SDK43886.1"/>
    </source>
</evidence>
<dbReference type="InterPro" id="IPR002645">
    <property type="entry name" value="STAS_dom"/>
</dbReference>
<dbReference type="GO" id="GO:0043856">
    <property type="term" value="F:anti-sigma factor antagonist activity"/>
    <property type="evidence" value="ECO:0007669"/>
    <property type="project" value="TreeGrafter"/>
</dbReference>
<name>A0A1G9BWR1_9ACTN</name>
<dbReference type="STRING" id="417292.SAMN05421806_107286"/>
<feature type="region of interest" description="Disordered" evidence="1">
    <location>
        <begin position="103"/>
        <end position="137"/>
    </location>
</feature>
<feature type="compositionally biased region" description="Polar residues" evidence="1">
    <location>
        <begin position="128"/>
        <end position="137"/>
    </location>
</feature>
<evidence type="ECO:0000313" key="4">
    <source>
        <dbReference type="Proteomes" id="UP000199155"/>
    </source>
</evidence>
<dbReference type="RefSeq" id="WP_093612061.1">
    <property type="nucleotide sequence ID" value="NZ_FNFF01000007.1"/>
</dbReference>